<dbReference type="Proteomes" id="UP000515163">
    <property type="component" value="Unplaced"/>
</dbReference>
<evidence type="ECO:0000256" key="2">
    <source>
        <dbReference type="ARBA" id="ARBA00022692"/>
    </source>
</evidence>
<dbReference type="CDD" id="cd14305">
    <property type="entry name" value="UBA_UBAC2"/>
    <property type="match status" value="1"/>
</dbReference>
<dbReference type="Gene3D" id="1.20.1540.10">
    <property type="entry name" value="Rhomboid-like"/>
    <property type="match status" value="1"/>
</dbReference>
<dbReference type="GO" id="GO:0016020">
    <property type="term" value="C:membrane"/>
    <property type="evidence" value="ECO:0007669"/>
    <property type="project" value="UniProtKB-SubCell"/>
</dbReference>
<feature type="transmembrane region" description="Helical" evidence="6">
    <location>
        <begin position="126"/>
        <end position="143"/>
    </location>
</feature>
<dbReference type="OrthoDB" id="272778at2759"/>
<feature type="domain" description="UBA" evidence="7">
    <location>
        <begin position="319"/>
        <end position="359"/>
    </location>
</feature>
<organism evidence="8 9">
    <name type="scientific">Actinia tenebrosa</name>
    <name type="common">Australian red waratah sea anemone</name>
    <dbReference type="NCBI Taxonomy" id="6105"/>
    <lineage>
        <taxon>Eukaryota</taxon>
        <taxon>Metazoa</taxon>
        <taxon>Cnidaria</taxon>
        <taxon>Anthozoa</taxon>
        <taxon>Hexacorallia</taxon>
        <taxon>Actiniaria</taxon>
        <taxon>Actiniidae</taxon>
        <taxon>Actinia</taxon>
    </lineage>
</organism>
<accession>A0A6P8HJJ7</accession>
<keyword evidence="3 6" id="KW-1133">Transmembrane helix</keyword>
<dbReference type="SUPFAM" id="SSF144091">
    <property type="entry name" value="Rhomboid-like"/>
    <property type="match status" value="1"/>
</dbReference>
<dbReference type="Pfam" id="PF00627">
    <property type="entry name" value="UBA"/>
    <property type="match status" value="1"/>
</dbReference>
<dbReference type="InterPro" id="IPR041928">
    <property type="entry name" value="UBA_UBAC2"/>
</dbReference>
<reference evidence="9" key="1">
    <citation type="submission" date="2025-08" db="UniProtKB">
        <authorList>
            <consortium name="RefSeq"/>
        </authorList>
    </citation>
    <scope>IDENTIFICATION</scope>
    <source>
        <tissue evidence="9">Tentacle</tissue>
    </source>
</reference>
<feature type="compositionally biased region" description="Basic and acidic residues" evidence="5">
    <location>
        <begin position="296"/>
        <end position="309"/>
    </location>
</feature>
<dbReference type="GeneID" id="116289954"/>
<dbReference type="InterPro" id="IPR035952">
    <property type="entry name" value="Rhomboid-like_sf"/>
</dbReference>
<sequence length="363" mass="40058">MSTSTRTVGFVNSPITKTLLLLNGSASLVNILLGSSATKKIISGYHWLQVVTHTKLLQGLSSTIYFSSARDLLCGSILLYAFRIFERRQGSGKYASYVFASTVIAAGLQLITVYGLKHYGYQLEPLPSGLYGMIFATLVRYFFEIPSIDAVMVIGIPISGKVLNYSVALQMLLGSRESFIAGVCGMAAGLIYKSNLAYVQSWLKLPGFIVRLFSRVFGSLFQSTPEESPYPFPLGATVEIQEQQQMEWYEQQMIQRAVASNAAHQRTRSRAGQGYAEVMVPPANGLRDWLLAPPRNHAEGSPLDHHDDNANQQQQPMEEISEDQVRSLVEMGFARQDVLHALSVTNNDINNATSVLLSNSTQF</sequence>
<evidence type="ECO:0000256" key="3">
    <source>
        <dbReference type="ARBA" id="ARBA00022989"/>
    </source>
</evidence>
<dbReference type="GO" id="GO:0004252">
    <property type="term" value="F:serine-type endopeptidase activity"/>
    <property type="evidence" value="ECO:0007669"/>
    <property type="project" value="TreeGrafter"/>
</dbReference>
<dbReference type="Gene3D" id="1.10.8.10">
    <property type="entry name" value="DNA helicase RuvA subunit, C-terminal domain"/>
    <property type="match status" value="1"/>
</dbReference>
<dbReference type="InterPro" id="IPR015940">
    <property type="entry name" value="UBA"/>
</dbReference>
<dbReference type="InParanoid" id="A0A6P8HJJ7"/>
<dbReference type="KEGG" id="aten:116289954"/>
<dbReference type="AlphaFoldDB" id="A0A6P8HJJ7"/>
<feature type="transmembrane region" description="Helical" evidence="6">
    <location>
        <begin position="150"/>
        <end position="173"/>
    </location>
</feature>
<protein>
    <submittedName>
        <fullName evidence="9">Ubiquitin-associated domain-containing protein 2-like</fullName>
    </submittedName>
</protein>
<keyword evidence="2 6" id="KW-0812">Transmembrane</keyword>
<dbReference type="RefSeq" id="XP_031552770.1">
    <property type="nucleotide sequence ID" value="XM_031696910.1"/>
</dbReference>
<evidence type="ECO:0000313" key="9">
    <source>
        <dbReference type="RefSeq" id="XP_031552770.1"/>
    </source>
</evidence>
<dbReference type="PROSITE" id="PS50030">
    <property type="entry name" value="UBA"/>
    <property type="match status" value="1"/>
</dbReference>
<evidence type="ECO:0000256" key="6">
    <source>
        <dbReference type="SAM" id="Phobius"/>
    </source>
</evidence>
<comment type="subcellular location">
    <subcellularLocation>
        <location evidence="1">Membrane</location>
        <topology evidence="1">Multi-pass membrane protein</topology>
    </subcellularLocation>
</comment>
<dbReference type="SUPFAM" id="SSF46934">
    <property type="entry name" value="UBA-like"/>
    <property type="match status" value="1"/>
</dbReference>
<keyword evidence="4 6" id="KW-0472">Membrane</keyword>
<feature type="transmembrane region" description="Helical" evidence="6">
    <location>
        <begin position="94"/>
        <end position="114"/>
    </location>
</feature>
<evidence type="ECO:0000256" key="1">
    <source>
        <dbReference type="ARBA" id="ARBA00004141"/>
    </source>
</evidence>
<gene>
    <name evidence="9" type="primary">LOC116289954</name>
</gene>
<evidence type="ECO:0000256" key="5">
    <source>
        <dbReference type="SAM" id="MobiDB-lite"/>
    </source>
</evidence>
<dbReference type="PANTHER" id="PTHR43066">
    <property type="entry name" value="RHOMBOID-RELATED PROTEIN"/>
    <property type="match status" value="1"/>
</dbReference>
<evidence type="ECO:0000313" key="8">
    <source>
        <dbReference type="Proteomes" id="UP000515163"/>
    </source>
</evidence>
<dbReference type="FunCoup" id="A0A6P8HJJ7">
    <property type="interactions" value="1234"/>
</dbReference>
<feature type="region of interest" description="Disordered" evidence="5">
    <location>
        <begin position="291"/>
        <end position="324"/>
    </location>
</feature>
<keyword evidence="8" id="KW-1185">Reference proteome</keyword>
<dbReference type="InterPro" id="IPR009060">
    <property type="entry name" value="UBA-like_sf"/>
</dbReference>
<dbReference type="PANTHER" id="PTHR43066:SF21">
    <property type="entry name" value="UBIQUITIN-ASSOCIATED DOMAIN-CONTAINING PROTEIN 2"/>
    <property type="match status" value="1"/>
</dbReference>
<dbReference type="SMART" id="SM00165">
    <property type="entry name" value="UBA"/>
    <property type="match status" value="1"/>
</dbReference>
<proteinExistence type="predicted"/>
<evidence type="ECO:0000256" key="4">
    <source>
        <dbReference type="ARBA" id="ARBA00023136"/>
    </source>
</evidence>
<evidence type="ECO:0000259" key="7">
    <source>
        <dbReference type="PROSITE" id="PS50030"/>
    </source>
</evidence>
<name>A0A6P8HJJ7_ACTTE</name>